<evidence type="ECO:0000313" key="3">
    <source>
        <dbReference type="EMBL" id="BBP01520.1"/>
    </source>
</evidence>
<dbReference type="PANTHER" id="PTHR38034">
    <property type="entry name" value="INNER MEMBRANE PROTEIN YPJD"/>
    <property type="match status" value="1"/>
</dbReference>
<evidence type="ECO:0000313" key="4">
    <source>
        <dbReference type="Proteomes" id="UP000463939"/>
    </source>
</evidence>
<reference evidence="4" key="1">
    <citation type="submission" date="2019-11" db="EMBL/GenBank/DDBJ databases">
        <title>Isolation and characterization of a novel species in the genus Sulfuriferula.</title>
        <authorList>
            <person name="Mochizuki J."/>
            <person name="Kojima H."/>
            <person name="Fukui M."/>
        </authorList>
    </citation>
    <scope>NUCLEOTIDE SEQUENCE [LARGE SCALE GENOMIC DNA]</scope>
    <source>
        <strain evidence="4">SGTM</strain>
    </source>
</reference>
<feature type="transmembrane region" description="Helical" evidence="1">
    <location>
        <begin position="6"/>
        <end position="22"/>
    </location>
</feature>
<dbReference type="Pfam" id="PF01578">
    <property type="entry name" value="Cytochrom_C_asm"/>
    <property type="match status" value="1"/>
</dbReference>
<feature type="transmembrane region" description="Helical" evidence="1">
    <location>
        <begin position="209"/>
        <end position="228"/>
    </location>
</feature>
<evidence type="ECO:0000259" key="2">
    <source>
        <dbReference type="Pfam" id="PF01578"/>
    </source>
</evidence>
<sequence length="268" mass="30350">MSINWLYPLVSLLYAVVGWHFWRTRWRGVGHVATWESYVLLLPLIPHVILLTESTVMPDGMQLGMGNVVSMVIVLTILIYWLSSFHSRMEALNAPLAGIAAVVVWLPLLVPSTHLLANTELLAFRMHLLIAILAYSLFTIAALHATLMSVVERRLHHVQDTKFTVNLPPLLTLESLLFRLLGLGFALLTLTLVTGVVFSEEIFHKPAELNHKTVFAVLSWIIYAVLLGGRRLRGWRGKLAVRWTWFGFVMLLLAYVGSRFVLEVVLHR</sequence>
<proteinExistence type="predicted"/>
<protein>
    <submittedName>
        <fullName evidence="3">Signal transduction protein</fullName>
    </submittedName>
</protein>
<feature type="transmembrane region" description="Helical" evidence="1">
    <location>
        <begin position="63"/>
        <end position="82"/>
    </location>
</feature>
<dbReference type="KEGG" id="sniv:SFSGTM_22280"/>
<keyword evidence="1" id="KW-0472">Membrane</keyword>
<feature type="transmembrane region" description="Helical" evidence="1">
    <location>
        <begin position="240"/>
        <end position="262"/>
    </location>
</feature>
<keyword evidence="1" id="KW-1133">Transmembrane helix</keyword>
<dbReference type="EMBL" id="AP021881">
    <property type="protein sequence ID" value="BBP01520.1"/>
    <property type="molecule type" value="Genomic_DNA"/>
</dbReference>
<feature type="transmembrane region" description="Helical" evidence="1">
    <location>
        <begin position="176"/>
        <end position="197"/>
    </location>
</feature>
<dbReference type="InterPro" id="IPR002541">
    <property type="entry name" value="Cyt_c_assembly"/>
</dbReference>
<dbReference type="Proteomes" id="UP000463939">
    <property type="component" value="Chromosome"/>
</dbReference>
<dbReference type="InterPro" id="IPR052372">
    <property type="entry name" value="YpjD/HemX"/>
</dbReference>
<feature type="transmembrane region" description="Helical" evidence="1">
    <location>
        <begin position="29"/>
        <end position="51"/>
    </location>
</feature>
<dbReference type="PANTHER" id="PTHR38034:SF1">
    <property type="entry name" value="INNER MEMBRANE PROTEIN YPJD"/>
    <property type="match status" value="1"/>
</dbReference>
<name>A0A809SI78_9PROT</name>
<dbReference type="GO" id="GO:0017004">
    <property type="term" value="P:cytochrome complex assembly"/>
    <property type="evidence" value="ECO:0007669"/>
    <property type="project" value="InterPro"/>
</dbReference>
<accession>A0A809SI78</accession>
<feature type="domain" description="Cytochrome c assembly protein" evidence="2">
    <location>
        <begin position="60"/>
        <end position="264"/>
    </location>
</feature>
<organism evidence="3 4">
    <name type="scientific">Sulfuriferula nivalis</name>
    <dbReference type="NCBI Taxonomy" id="2675298"/>
    <lineage>
        <taxon>Bacteria</taxon>
        <taxon>Pseudomonadati</taxon>
        <taxon>Pseudomonadota</taxon>
        <taxon>Betaproteobacteria</taxon>
        <taxon>Nitrosomonadales</taxon>
        <taxon>Sulfuricellaceae</taxon>
        <taxon>Sulfuriferula</taxon>
    </lineage>
</organism>
<dbReference type="AlphaFoldDB" id="A0A809SI78"/>
<evidence type="ECO:0000256" key="1">
    <source>
        <dbReference type="SAM" id="Phobius"/>
    </source>
</evidence>
<gene>
    <name evidence="3" type="ORF">SFSGTM_22280</name>
</gene>
<feature type="transmembrane region" description="Helical" evidence="1">
    <location>
        <begin position="128"/>
        <end position="147"/>
    </location>
</feature>
<dbReference type="RefSeq" id="WP_162085289.1">
    <property type="nucleotide sequence ID" value="NZ_AP021881.1"/>
</dbReference>
<keyword evidence="1" id="KW-0812">Transmembrane</keyword>
<feature type="transmembrane region" description="Helical" evidence="1">
    <location>
        <begin position="94"/>
        <end position="116"/>
    </location>
</feature>
<dbReference type="GO" id="GO:0020037">
    <property type="term" value="F:heme binding"/>
    <property type="evidence" value="ECO:0007669"/>
    <property type="project" value="InterPro"/>
</dbReference>
<keyword evidence="4" id="KW-1185">Reference proteome</keyword>